<feature type="transmembrane region" description="Helical" evidence="5">
    <location>
        <begin position="65"/>
        <end position="92"/>
    </location>
</feature>
<evidence type="ECO:0000256" key="4">
    <source>
        <dbReference type="ARBA" id="ARBA00023136"/>
    </source>
</evidence>
<keyword evidence="4 5" id="KW-0472">Membrane</keyword>
<evidence type="ECO:0000256" key="5">
    <source>
        <dbReference type="SAM" id="Phobius"/>
    </source>
</evidence>
<gene>
    <name evidence="6" type="ORF">DCMF_09905</name>
</gene>
<dbReference type="Pfam" id="PF09685">
    <property type="entry name" value="MamF_MmsF"/>
    <property type="match status" value="1"/>
</dbReference>
<keyword evidence="7" id="KW-1185">Reference proteome</keyword>
<proteinExistence type="predicted"/>
<protein>
    <recommendedName>
        <fullName evidence="8">DUF4870 domain-containing protein</fullName>
    </recommendedName>
</protein>
<organism evidence="6 7">
    <name type="scientific">Formimonas warabiya</name>
    <dbReference type="NCBI Taxonomy" id="1761012"/>
    <lineage>
        <taxon>Bacteria</taxon>
        <taxon>Bacillati</taxon>
        <taxon>Bacillota</taxon>
        <taxon>Clostridia</taxon>
        <taxon>Eubacteriales</taxon>
        <taxon>Peptococcaceae</taxon>
        <taxon>Candidatus Formimonas</taxon>
    </lineage>
</organism>
<feature type="transmembrane region" description="Helical" evidence="5">
    <location>
        <begin position="104"/>
        <end position="125"/>
    </location>
</feature>
<dbReference type="AlphaFoldDB" id="A0A3G1KRG6"/>
<dbReference type="PANTHER" id="PTHR36460:SF1">
    <property type="entry name" value="UPF0132 DOMAIN PROTEIN (AFU_ORTHOLOGUE AFUA_3G10255)"/>
    <property type="match status" value="1"/>
</dbReference>
<dbReference type="OrthoDB" id="2657448at2"/>
<evidence type="ECO:0000256" key="3">
    <source>
        <dbReference type="ARBA" id="ARBA00022989"/>
    </source>
</evidence>
<dbReference type="PANTHER" id="PTHR36460">
    <property type="entry name" value="UPF0132 DOMAIN PROTEIN (AFU_ORTHOLOGUE AFUA_3G10255)"/>
    <property type="match status" value="1"/>
</dbReference>
<comment type="subcellular location">
    <subcellularLocation>
        <location evidence="1">Membrane</location>
        <topology evidence="1">Multi-pass membrane protein</topology>
    </subcellularLocation>
</comment>
<evidence type="ECO:0000256" key="2">
    <source>
        <dbReference type="ARBA" id="ARBA00022692"/>
    </source>
</evidence>
<dbReference type="Proteomes" id="UP000323521">
    <property type="component" value="Chromosome"/>
</dbReference>
<name>A0A3G1KRG6_FORW1</name>
<dbReference type="KEGG" id="fwa:DCMF_09905"/>
<feature type="transmembrane region" description="Helical" evidence="5">
    <location>
        <begin position="20"/>
        <end position="44"/>
    </location>
</feature>
<evidence type="ECO:0000313" key="7">
    <source>
        <dbReference type="Proteomes" id="UP000323521"/>
    </source>
</evidence>
<sequence length="151" mass="16003">MSGKTVQPHRSSLGMDANVAVLVVYLTGVVLAFIPGIRYIAWLAPLGFFFVEKQSIFVRFHAMQAFMLSAVGIVFGLVAGIITVVGVTSVAAVSPVGGRGALGILEVLGMVVAIILLVFALIAMVKGYRYKKYKIPFVGGWAEKLASSAVK</sequence>
<evidence type="ECO:0008006" key="8">
    <source>
        <dbReference type="Google" id="ProtNLM"/>
    </source>
</evidence>
<evidence type="ECO:0000313" key="6">
    <source>
        <dbReference type="EMBL" id="ATW25048.1"/>
    </source>
</evidence>
<reference evidence="6 7" key="1">
    <citation type="submission" date="2016-10" db="EMBL/GenBank/DDBJ databases">
        <title>Complete Genome Sequence of Peptococcaceae strain DCMF.</title>
        <authorList>
            <person name="Edwards R.J."/>
            <person name="Holland S.I."/>
            <person name="Deshpande N.P."/>
            <person name="Wong Y.K."/>
            <person name="Ertan H."/>
            <person name="Manefield M."/>
            <person name="Russell T.L."/>
            <person name="Lee M.J."/>
        </authorList>
    </citation>
    <scope>NUCLEOTIDE SEQUENCE [LARGE SCALE GENOMIC DNA]</scope>
    <source>
        <strain evidence="6 7">DCMF</strain>
    </source>
</reference>
<dbReference type="InterPro" id="IPR019109">
    <property type="entry name" value="MamF_MmsF"/>
</dbReference>
<accession>A0A3G1KRG6</accession>
<dbReference type="EMBL" id="CP017634">
    <property type="protein sequence ID" value="ATW25048.1"/>
    <property type="molecule type" value="Genomic_DNA"/>
</dbReference>
<dbReference type="GO" id="GO:0016020">
    <property type="term" value="C:membrane"/>
    <property type="evidence" value="ECO:0007669"/>
    <property type="project" value="UniProtKB-SubCell"/>
</dbReference>
<dbReference type="RefSeq" id="WP_148134291.1">
    <property type="nucleotide sequence ID" value="NZ_CP017634.1"/>
</dbReference>
<evidence type="ECO:0000256" key="1">
    <source>
        <dbReference type="ARBA" id="ARBA00004141"/>
    </source>
</evidence>
<keyword evidence="2 5" id="KW-0812">Transmembrane</keyword>
<keyword evidence="3 5" id="KW-1133">Transmembrane helix</keyword>